<dbReference type="Pfam" id="PF06602">
    <property type="entry name" value="Myotub-related"/>
    <property type="match status" value="1"/>
</dbReference>
<dbReference type="GO" id="GO:0005085">
    <property type="term" value="F:guanyl-nucleotide exchange factor activity"/>
    <property type="evidence" value="ECO:0007669"/>
    <property type="project" value="UniProtKB-KW"/>
</dbReference>
<dbReference type="InterPro" id="IPR001194">
    <property type="entry name" value="cDENN_dom"/>
</dbReference>
<dbReference type="Gene3D" id="2.30.29.30">
    <property type="entry name" value="Pleckstrin-homology domain (PH domain)/Phosphotyrosine-binding domain (PTB)"/>
    <property type="match status" value="1"/>
</dbReference>
<dbReference type="InterPro" id="IPR022096">
    <property type="entry name" value="SBF1/SBF2"/>
</dbReference>
<dbReference type="SMART" id="SM00800">
    <property type="entry name" value="uDENN"/>
    <property type="match status" value="1"/>
</dbReference>
<dbReference type="Pfam" id="PF12335">
    <property type="entry name" value="SBF2"/>
    <property type="match status" value="1"/>
</dbReference>
<organism evidence="7 8">
    <name type="scientific">Anas platyrhynchos</name>
    <name type="common">Mallard</name>
    <name type="synonym">Anas boschas</name>
    <dbReference type="NCBI Taxonomy" id="8839"/>
    <lineage>
        <taxon>Eukaryota</taxon>
        <taxon>Metazoa</taxon>
        <taxon>Chordata</taxon>
        <taxon>Craniata</taxon>
        <taxon>Vertebrata</taxon>
        <taxon>Euteleostomi</taxon>
        <taxon>Archelosauria</taxon>
        <taxon>Archosauria</taxon>
        <taxon>Dinosauria</taxon>
        <taxon>Saurischia</taxon>
        <taxon>Theropoda</taxon>
        <taxon>Coelurosauria</taxon>
        <taxon>Aves</taxon>
        <taxon>Neognathae</taxon>
        <taxon>Galloanserae</taxon>
        <taxon>Anseriformes</taxon>
        <taxon>Anatidae</taxon>
        <taxon>Anatinae</taxon>
        <taxon>Anas</taxon>
    </lineage>
</organism>
<accession>A0A8B9T4S9</accession>
<dbReference type="PROSITE" id="PS50003">
    <property type="entry name" value="PH_DOMAIN"/>
    <property type="match status" value="1"/>
</dbReference>
<dbReference type="SUPFAM" id="SSF50729">
    <property type="entry name" value="PH domain-like"/>
    <property type="match status" value="2"/>
</dbReference>
<evidence type="ECO:0000256" key="1">
    <source>
        <dbReference type="ARBA" id="ARBA00007471"/>
    </source>
</evidence>
<dbReference type="SMART" id="SM00801">
    <property type="entry name" value="dDENN"/>
    <property type="match status" value="1"/>
</dbReference>
<dbReference type="InterPro" id="IPR030564">
    <property type="entry name" value="Myotubularin"/>
</dbReference>
<feature type="compositionally biased region" description="Low complexity" evidence="3">
    <location>
        <begin position="1764"/>
        <end position="1779"/>
    </location>
</feature>
<dbReference type="Pfam" id="PF00169">
    <property type="entry name" value="PH"/>
    <property type="match status" value="1"/>
</dbReference>
<dbReference type="InterPro" id="IPR001849">
    <property type="entry name" value="PH_domain"/>
</dbReference>
<reference evidence="7" key="3">
    <citation type="submission" date="2025-09" db="UniProtKB">
        <authorList>
            <consortium name="Ensembl"/>
        </authorList>
    </citation>
    <scope>IDENTIFICATION</scope>
</reference>
<dbReference type="CDD" id="cd01235">
    <property type="entry name" value="PH_Sbf1_hMTMR5"/>
    <property type="match status" value="1"/>
</dbReference>
<dbReference type="PROSITE" id="PS50211">
    <property type="entry name" value="DENN"/>
    <property type="match status" value="1"/>
</dbReference>
<dbReference type="FunFam" id="3.30.450.200:FF:000004">
    <property type="entry name" value="SET binding factor 2"/>
    <property type="match status" value="1"/>
</dbReference>
<dbReference type="Ensembl" id="ENSAPLT00020017376.1">
    <property type="protein sequence ID" value="ENSAPLP00020016104.1"/>
    <property type="gene ID" value="ENSAPLG00020000578.1"/>
</dbReference>
<dbReference type="GO" id="GO:0016020">
    <property type="term" value="C:membrane"/>
    <property type="evidence" value="ECO:0007669"/>
    <property type="project" value="TreeGrafter"/>
</dbReference>
<evidence type="ECO:0000259" key="5">
    <source>
        <dbReference type="PROSITE" id="PS50211"/>
    </source>
</evidence>
<dbReference type="GO" id="GO:0005737">
    <property type="term" value="C:cytoplasm"/>
    <property type="evidence" value="ECO:0007669"/>
    <property type="project" value="TreeGrafter"/>
</dbReference>
<keyword evidence="2" id="KW-0344">Guanine-nucleotide releasing factor</keyword>
<reference evidence="7" key="2">
    <citation type="submission" date="2025-08" db="UniProtKB">
        <authorList>
            <consortium name="Ensembl"/>
        </authorList>
    </citation>
    <scope>IDENTIFICATION</scope>
</reference>
<dbReference type="Gene3D" id="3.30.450.200">
    <property type="match status" value="1"/>
</dbReference>
<dbReference type="Pfam" id="PF03455">
    <property type="entry name" value="dDENN"/>
    <property type="match status" value="1"/>
</dbReference>
<comment type="similarity">
    <text evidence="1">Belongs to the protein-tyrosine phosphatase family. Non-receptor class myotubularin subfamily.</text>
</comment>
<dbReference type="InterPro" id="IPR029021">
    <property type="entry name" value="Prot-tyrosine_phosphatase-like"/>
</dbReference>
<feature type="region of interest" description="Disordered" evidence="3">
    <location>
        <begin position="1764"/>
        <end position="1795"/>
    </location>
</feature>
<evidence type="ECO:0000256" key="3">
    <source>
        <dbReference type="SAM" id="MobiDB-lite"/>
    </source>
</evidence>
<sequence>MKRSRSVPLFGENIECQVGDKEQWQGGRKPRVNLARDLLHFCSARLCIPRAAPGCLLLARGRPSLCQGARRGWGRCRVRGGVALLELCPASPGGCLPSNPPLLPAGSGDGQGQILQRFPEKDWEDNPFPQGIELFCQPSGWQLFTERNPPTFFVAVLTDINSERHYCACFTFWEAPQSHPRNGEEEEESSSSPVQPAQLFAPKSLVLVSRLDHAEVFRNSLGLIYTIYVDGLSVSLENVIGNLLTCTIPITGGAQRTISLGAGDRQVIQTPINDSLPVSSCSVALLFRQLGITNVLYLFCAALTEHKILFLSSSYQRLTDACRALLALMFPLKYSFTYVPILPAQLLEVLSTPTPFIIGVHSIFQSETQELLDVVIADLDGGTVNVPECVHISLLPEPLLQQTREALSMVLDPELEVADLAFPPSTVSASSLKMQDKEIRAVFLRLFAQLLQGYRWCLHIIRIHPEPVIRFHKAAFLGQRGLTEDDFLTKVLEGMAFAGFVTERGAPYRAIDLFDELVAYEVKRMRAEEGNKQKILRHIKELAEKLYKNENPYPAVTMHKVQKPTEGCHLRLHQKPFPRLDEGTVQWIIDQATAKLQTAPPAVKAEKKCMVPSGPPIAAILERNGNALANSARRLEVVRNCISYVFENKMLEAKKLFPAVLRAMKGRAARHCLTQELNLHVQQNRAVLDHQQFDFVVRMMNCCLQDCTAMDEHGIAAALLPLVTAFCRKLGPGITQFAYSCVQEHVVWTNIQFWEAMFYCDVQNHIRALYLDSNEENHTEEESTEEPQEAKSALEIASEQLRLWPTMSREKQQELIQKEESTVFSQAIHYANRMSYLLLPLDTSKNRLLRSSGLGDVESVSNSLVTNSIAGSVAESYDTESGFEDAESSDVANYVVRFINRFVDKVCTESGVTNEHLKGLHVMIPDIVQMHIETLDAVHRESKRLPPIQKPKLLRPNLLVGEECVMEGFRVYLMPDEREEAAGGSVGGPPLLPAEGAIFLTTYRIIFKGTPTDPLVGEQVVIRSFPIEGLQLRSCTFQLLKIAFDDEVAMESAEVFRKHLHKLRYPQHVHGTFAFTVGQSPKQAMQPKAKEKNPSLRTLSKNLVKNAKKTIGRQYVTRKKYTPPAWEQRSSQHFAEDNEDEISVSEEMDRSTLTPTTTIKPSEKTINHLVERACCRDYQRLGLGTLSSSLTRSKNEPFRISTVNRMYAICRSYPGLLIVPQSIQDNTIQRISRCYRQNRFPVVCWRNSRTKAVLLRSGGLHGKGVVGPLQSADALGSLPGPSQTDSTSLEQEKYLQAVINSMPHYADASGRNTLSGFTSAHMSSAGKWGSIRASGRMSSYALNVEIGSRLAGKDLLSAQHNGSPAEASFLRQHRASLYIIGDKSQLKGVKPDPLQHWEVVPIEVFDVRQVKASFKKLMKACVPGCPAGDPPCHLSACRSLPWQIHKILQISVLVVELLDTGSSVLVSLEDGWDITTQVVSLVQLLSDPYYRTMEGFRLLVEKEWLSFGHRFSHRGAQTLASQSSGFAPIFLQFLDCVHQIHLQFPMEFEFSQYYLKFLSYHYISNRFRTFLLDSDYERIELGLIYEEKGERKSQQVYKSIWDYIDRLNKKAPVFFNYMYAPEDGEVLRPYSNISNLKVWDYYTEETLSEGPSYDWELVQGQPEHVEEADRQDTSAPQTKRKIIWPCYDNRSRVEPDAISKLLEVSLVPLCTALCSPPGTQTARLPSAPRLLSTPSSLLMSSGLSHHRRSLGMYLQESGVGSTLNLSLDSDTSSTSTPSSGKQGGRKSTSTLYSQFQMSESENRSYEGTLYKKGAFMKPWKPRWFVLDKTKHQLRYYDSRMDTECKGVIDLADVESITLPGPAHLLSPPLQLKTTKRVYNFCAQDVQLAQQWIDRIQSCLSDA</sequence>
<feature type="domain" description="PH" evidence="4">
    <location>
        <begin position="1802"/>
        <end position="1900"/>
    </location>
</feature>
<evidence type="ECO:0000313" key="8">
    <source>
        <dbReference type="Proteomes" id="UP000694400"/>
    </source>
</evidence>
<dbReference type="InterPro" id="IPR005113">
    <property type="entry name" value="uDENN_dom"/>
</dbReference>
<reference evidence="7" key="1">
    <citation type="submission" date="2019-08" db="EMBL/GenBank/DDBJ databases">
        <title>Three high-quality genomes provides insights into domestication of ducks.</title>
        <authorList>
            <person name="Hou Z.C."/>
            <person name="Zhu F."/>
            <person name="Yin Z.T."/>
            <person name="Zhang F."/>
        </authorList>
    </citation>
    <scope>NUCLEOTIDE SEQUENCE [LARGE SCALE GENOMIC DNA]</scope>
</reference>
<dbReference type="PANTHER" id="PTHR10807">
    <property type="entry name" value="MYOTUBULARIN-RELATED"/>
    <property type="match status" value="1"/>
</dbReference>
<protein>
    <submittedName>
        <fullName evidence="7">SET binding factor 1</fullName>
    </submittedName>
</protein>
<evidence type="ECO:0000259" key="4">
    <source>
        <dbReference type="PROSITE" id="PS50003"/>
    </source>
</evidence>
<evidence type="ECO:0000256" key="2">
    <source>
        <dbReference type="ARBA" id="ARBA00022658"/>
    </source>
</evidence>
<dbReference type="InterPro" id="IPR043153">
    <property type="entry name" value="DENN_C"/>
</dbReference>
<proteinExistence type="inferred from homology"/>
<feature type="domain" description="Myotubularin phosphatase" evidence="6">
    <location>
        <begin position="1168"/>
        <end position="1643"/>
    </location>
</feature>
<dbReference type="InterPro" id="IPR037516">
    <property type="entry name" value="Tripartite_DENN"/>
</dbReference>
<dbReference type="PANTHER" id="PTHR10807:SF43">
    <property type="entry name" value="MYOTUBULARIN-RELATED PROTEIN 5"/>
    <property type="match status" value="1"/>
</dbReference>
<dbReference type="FunFam" id="3.40.50.11500:FF:000006">
    <property type="entry name" value="SET binding factor 2"/>
    <property type="match status" value="1"/>
</dbReference>
<feature type="compositionally biased region" description="Polar residues" evidence="3">
    <location>
        <begin position="1785"/>
        <end position="1795"/>
    </location>
</feature>
<feature type="compositionally biased region" description="Acidic residues" evidence="3">
    <location>
        <begin position="1137"/>
        <end position="1146"/>
    </location>
</feature>
<dbReference type="Proteomes" id="UP000694400">
    <property type="component" value="Chromosome 1"/>
</dbReference>
<dbReference type="InterPro" id="IPR011993">
    <property type="entry name" value="PH-like_dom_sf"/>
</dbReference>
<dbReference type="InterPro" id="IPR010569">
    <property type="entry name" value="Myotubularin-like_Pase_dom"/>
</dbReference>
<name>A0A8B9T4S9_ANAPL</name>
<dbReference type="SMART" id="SM00799">
    <property type="entry name" value="DENN"/>
    <property type="match status" value="1"/>
</dbReference>
<evidence type="ECO:0000259" key="6">
    <source>
        <dbReference type="PROSITE" id="PS51339"/>
    </source>
</evidence>
<evidence type="ECO:0000313" key="7">
    <source>
        <dbReference type="Ensembl" id="ENSAPLP00020016104.1"/>
    </source>
</evidence>
<dbReference type="Pfam" id="PF03456">
    <property type="entry name" value="uDENN"/>
    <property type="match status" value="1"/>
</dbReference>
<feature type="region of interest" description="Disordered" evidence="3">
    <location>
        <begin position="1126"/>
        <end position="1151"/>
    </location>
</feature>
<dbReference type="SMART" id="SM00233">
    <property type="entry name" value="PH"/>
    <property type="match status" value="1"/>
</dbReference>
<dbReference type="Pfam" id="PF02141">
    <property type="entry name" value="DENN"/>
    <property type="match status" value="1"/>
</dbReference>
<dbReference type="SUPFAM" id="SSF52799">
    <property type="entry name" value="(Phosphotyrosine protein) phosphatases II"/>
    <property type="match status" value="1"/>
</dbReference>
<feature type="domain" description="UDENN" evidence="5">
    <location>
        <begin position="93"/>
        <end position="511"/>
    </location>
</feature>
<dbReference type="InterPro" id="IPR005112">
    <property type="entry name" value="dDENN_dom"/>
</dbReference>
<dbReference type="Gene3D" id="3.40.50.11500">
    <property type="match status" value="1"/>
</dbReference>
<dbReference type="PROSITE" id="PS51339">
    <property type="entry name" value="PPASE_MYOTUBULARIN"/>
    <property type="match status" value="1"/>
</dbReference>